<evidence type="ECO:0000313" key="1">
    <source>
        <dbReference type="EMBL" id="KAI5659076.1"/>
    </source>
</evidence>
<dbReference type="EMBL" id="CM044706">
    <property type="protein sequence ID" value="KAI5659076.1"/>
    <property type="molecule type" value="Genomic_DNA"/>
</dbReference>
<sequence>MGAGKEENGGGCGTTAPASEGRIRIYIGGLGGSVSADDLKKTFSTPQLGNVDSVEIVRTKGRSIAYLDFIPVSDKGLAKLFSTYNGCMWKGGRLRLEKAKEHYLLRLKREWAEDAALSSDSVDHDVSAFENPHSSEKLSKVCNSEMQIRIFFPKLRKVKPLPFKGTGKHKYSFQHIVVPSLPTHFCDCEEHSVPSEPGKREPSTNEEKEIGGMDNEELNMMNSIMSKIFQRESCSETTSRIDEFATEAYNNTSLNDDLQFDDALADQGSDEDNLIINVVAGSKPNGKIPLSNIRGTRTVAGNKDIQGSKTRPVERMPKNQGKMSSNKKRKAPHDEDSHTNDILSVAAVKKAKTHNPSDDLEIVPDTQSSAPRSDIPQSRYNPVRSQKSAFRDLVSDRDSAIFRISDICHKAEAASKPDSSNVQCIVTEENQKTEPSRSKKENGNAELVSDAQCVVEEENQQTEPCRPKKENGSAELVSHVPNAEMNKSAKNTSWLQKSSWMQLVGGSTDSSFSISQILPGLNVEHQEVQLLKGAESSVPLIGNHHNFMKTDENVSKPLIKEKKVFPGLDGGDQSDPVKKLQGDGDGNEASTSSPVSKKHLSRPKKTSVAGTGTSETFTFMRSSASMKEWMKTKAALSGSLKKKRNEK</sequence>
<organism evidence="1 2">
    <name type="scientific">Catharanthus roseus</name>
    <name type="common">Madagascar periwinkle</name>
    <name type="synonym">Vinca rosea</name>
    <dbReference type="NCBI Taxonomy" id="4058"/>
    <lineage>
        <taxon>Eukaryota</taxon>
        <taxon>Viridiplantae</taxon>
        <taxon>Streptophyta</taxon>
        <taxon>Embryophyta</taxon>
        <taxon>Tracheophyta</taxon>
        <taxon>Spermatophyta</taxon>
        <taxon>Magnoliopsida</taxon>
        <taxon>eudicotyledons</taxon>
        <taxon>Gunneridae</taxon>
        <taxon>Pentapetalae</taxon>
        <taxon>asterids</taxon>
        <taxon>lamiids</taxon>
        <taxon>Gentianales</taxon>
        <taxon>Apocynaceae</taxon>
        <taxon>Rauvolfioideae</taxon>
        <taxon>Vinceae</taxon>
        <taxon>Catharanthinae</taxon>
        <taxon>Catharanthus</taxon>
    </lineage>
</organism>
<reference evidence="2" key="1">
    <citation type="journal article" date="2023" name="Nat. Plants">
        <title>Single-cell RNA sequencing provides a high-resolution roadmap for understanding the multicellular compartmentation of specialized metabolism.</title>
        <authorList>
            <person name="Sun S."/>
            <person name="Shen X."/>
            <person name="Li Y."/>
            <person name="Li Y."/>
            <person name="Wang S."/>
            <person name="Li R."/>
            <person name="Zhang H."/>
            <person name="Shen G."/>
            <person name="Guo B."/>
            <person name="Wei J."/>
            <person name="Xu J."/>
            <person name="St-Pierre B."/>
            <person name="Chen S."/>
            <person name="Sun C."/>
        </authorList>
    </citation>
    <scope>NUCLEOTIDE SEQUENCE [LARGE SCALE GENOMIC DNA]</scope>
</reference>
<protein>
    <submittedName>
        <fullName evidence="1">Uncharacterized protein</fullName>
    </submittedName>
</protein>
<name>A0ACC0AER1_CATRO</name>
<accession>A0ACC0AER1</accession>
<comment type="caution">
    <text evidence="1">The sequence shown here is derived from an EMBL/GenBank/DDBJ whole genome shotgun (WGS) entry which is preliminary data.</text>
</comment>
<proteinExistence type="predicted"/>
<dbReference type="Proteomes" id="UP001060085">
    <property type="component" value="Linkage Group LG06"/>
</dbReference>
<gene>
    <name evidence="1" type="ORF">M9H77_27869</name>
</gene>
<keyword evidence="2" id="KW-1185">Reference proteome</keyword>
<evidence type="ECO:0000313" key="2">
    <source>
        <dbReference type="Proteomes" id="UP001060085"/>
    </source>
</evidence>